<evidence type="ECO:0000313" key="3">
    <source>
        <dbReference type="Proteomes" id="UP000601027"/>
    </source>
</evidence>
<dbReference type="SUPFAM" id="SSF53474">
    <property type="entry name" value="alpha/beta-Hydrolases"/>
    <property type="match status" value="1"/>
</dbReference>
<gene>
    <name evidence="2" type="ORF">JNW91_12265</name>
</gene>
<protein>
    <submittedName>
        <fullName evidence="2">Alpha/beta hydrolase</fullName>
    </submittedName>
</protein>
<comment type="caution">
    <text evidence="2">The sequence shown here is derived from an EMBL/GenBank/DDBJ whole genome shotgun (WGS) entry which is preliminary data.</text>
</comment>
<sequence length="223" mass="24703">MGRRTALGFRGRPTLAGRRWRTTDVVAEALAGVPRGADVVIAHSFAANAVLELLCRRVPDRLQAVVLVSPFYRATPERFHWSDISYYLNDFHRILAEGIRVSAAHPPPNEVVEQMALRLRERVGPYGWMRFFDSYLRTPFLDLSGVLVPVLVIGGRRDLAVPIEDVEALAEALPAGRLARVAASGHFAMVEHPPWFTSVVQDFLAVNAPPSPLPIVDVPLELL</sequence>
<organism evidence="2 3">
    <name type="scientific">Micromonospora parastrephiae</name>
    <dbReference type="NCBI Taxonomy" id="2806101"/>
    <lineage>
        <taxon>Bacteria</taxon>
        <taxon>Bacillati</taxon>
        <taxon>Actinomycetota</taxon>
        <taxon>Actinomycetes</taxon>
        <taxon>Micromonosporales</taxon>
        <taxon>Micromonosporaceae</taxon>
        <taxon>Micromonospora</taxon>
    </lineage>
</organism>
<evidence type="ECO:0000313" key="2">
    <source>
        <dbReference type="EMBL" id="MBM0232567.1"/>
    </source>
</evidence>
<keyword evidence="3" id="KW-1185">Reference proteome</keyword>
<feature type="domain" description="AB hydrolase-1" evidence="1">
    <location>
        <begin position="26"/>
        <end position="193"/>
    </location>
</feature>
<reference evidence="2 3" key="1">
    <citation type="submission" date="2021-01" db="EMBL/GenBank/DDBJ databases">
        <title>Draft genome sequence of Micromonospora sp. strain STR1_7.</title>
        <authorList>
            <person name="Karlyshev A."/>
            <person name="Jawad R."/>
        </authorList>
    </citation>
    <scope>NUCLEOTIDE SEQUENCE [LARGE SCALE GENOMIC DNA]</scope>
    <source>
        <strain evidence="2 3">STR1-7</strain>
    </source>
</reference>
<dbReference type="Gene3D" id="3.40.50.1820">
    <property type="entry name" value="alpha/beta hydrolase"/>
    <property type="match status" value="1"/>
</dbReference>
<dbReference type="GO" id="GO:0016787">
    <property type="term" value="F:hydrolase activity"/>
    <property type="evidence" value="ECO:0007669"/>
    <property type="project" value="UniProtKB-KW"/>
</dbReference>
<dbReference type="InterPro" id="IPR029058">
    <property type="entry name" value="AB_hydrolase_fold"/>
</dbReference>
<name>A0ABS1XTH9_9ACTN</name>
<dbReference type="Pfam" id="PF00561">
    <property type="entry name" value="Abhydrolase_1"/>
    <property type="match status" value="1"/>
</dbReference>
<accession>A0ABS1XTH9</accession>
<dbReference type="RefSeq" id="WP_203174971.1">
    <property type="nucleotide sequence ID" value="NZ_JAEVHM010000045.1"/>
</dbReference>
<dbReference type="InterPro" id="IPR000073">
    <property type="entry name" value="AB_hydrolase_1"/>
</dbReference>
<dbReference type="EMBL" id="JAEVHM010000045">
    <property type="protein sequence ID" value="MBM0232567.1"/>
    <property type="molecule type" value="Genomic_DNA"/>
</dbReference>
<proteinExistence type="predicted"/>
<evidence type="ECO:0000259" key="1">
    <source>
        <dbReference type="Pfam" id="PF00561"/>
    </source>
</evidence>
<keyword evidence="2" id="KW-0378">Hydrolase</keyword>
<dbReference type="Proteomes" id="UP000601027">
    <property type="component" value="Unassembled WGS sequence"/>
</dbReference>